<dbReference type="PANTHER" id="PTHR48081">
    <property type="entry name" value="AB HYDROLASE SUPERFAMILY PROTEIN C4A8.06C"/>
    <property type="match status" value="1"/>
</dbReference>
<keyword evidence="5" id="KW-1185">Reference proteome</keyword>
<evidence type="ECO:0000256" key="2">
    <source>
        <dbReference type="ARBA" id="ARBA00022801"/>
    </source>
</evidence>
<accession>A0A2T4UNT6</accession>
<reference evidence="4 5" key="1">
    <citation type="submission" date="2018-03" db="EMBL/GenBank/DDBJ databases">
        <title>Bacteriophage NCPPB3778 and a type I-E CRISPR drive the evolution of the US Biological Select Agent, Rathayibacter toxicus.</title>
        <authorList>
            <person name="Davis E.W.II."/>
            <person name="Tabima J.F."/>
            <person name="Weisberg A.J."/>
            <person name="Dantas Lopes L."/>
            <person name="Wiseman M.S."/>
            <person name="Wiseman M.S."/>
            <person name="Pupko T."/>
            <person name="Belcher M.S."/>
            <person name="Sechler A.J."/>
            <person name="Tancos M.A."/>
            <person name="Schroeder B.K."/>
            <person name="Murray T.D."/>
            <person name="Luster D.G."/>
            <person name="Schneider W.L."/>
            <person name="Rogers E."/>
            <person name="Andreote F.D."/>
            <person name="Grunwald N.J."/>
            <person name="Putnam M.L."/>
            <person name="Chang J.H."/>
        </authorList>
    </citation>
    <scope>NUCLEOTIDE SEQUENCE [LARGE SCALE GENOMIC DNA]</scope>
    <source>
        <strain evidence="4 5">DSM 15933</strain>
    </source>
</reference>
<name>A0A2T4UNT6_9MICO</name>
<dbReference type="Pfam" id="PF07859">
    <property type="entry name" value="Abhydrolase_3"/>
    <property type="match status" value="1"/>
</dbReference>
<protein>
    <recommendedName>
        <fullName evidence="3">Alpha/beta hydrolase fold-3 domain-containing protein</fullName>
    </recommendedName>
</protein>
<dbReference type="Gene3D" id="3.40.50.1820">
    <property type="entry name" value="alpha/beta hydrolase"/>
    <property type="match status" value="1"/>
</dbReference>
<dbReference type="SUPFAM" id="SSF53474">
    <property type="entry name" value="alpha/beta-Hydrolases"/>
    <property type="match status" value="1"/>
</dbReference>
<dbReference type="PANTHER" id="PTHR48081:SF30">
    <property type="entry name" value="ACETYL-HYDROLASE LIPR-RELATED"/>
    <property type="match status" value="1"/>
</dbReference>
<organism evidence="4 5">
    <name type="scientific">Rathayibacter caricis DSM 15933</name>
    <dbReference type="NCBI Taxonomy" id="1328867"/>
    <lineage>
        <taxon>Bacteria</taxon>
        <taxon>Bacillati</taxon>
        <taxon>Actinomycetota</taxon>
        <taxon>Actinomycetes</taxon>
        <taxon>Micrococcales</taxon>
        <taxon>Microbacteriaceae</taxon>
        <taxon>Rathayibacter</taxon>
    </lineage>
</organism>
<dbReference type="InterPro" id="IPR029058">
    <property type="entry name" value="AB_hydrolase_fold"/>
</dbReference>
<comment type="similarity">
    <text evidence="1">Belongs to the 'GDXG' lipolytic enzyme family.</text>
</comment>
<sequence>MVRITRQERSLLSPEAQKFLRSNSAARIPGPVTRLIAKIARKNESRDRQKLLDIHATGAGVTTTRHELDGIDLVEFTPPGVSAASEAYVVNIHGGAFMLGDADDAYPAMMSVLLRLPVVSIQYSLSPESVYPVALNECVAAIQSLISTRGQRYVLLGDSAGGNLALAVTLRLGAAGSTLPAALGLSTPWTDLTGMGDSYVANEGRDPLIRWKGQLDKLAARYRGKAQAQDPLISPIYNAFTSSFPPCVIVTGTRDPFLSNCVRLAAALETAGAQSILMVGEGMWHDFIITPDVPESARAREQLAGRLLQLLEPRP</sequence>
<feature type="domain" description="Alpha/beta hydrolase fold-3" evidence="3">
    <location>
        <begin position="89"/>
        <end position="288"/>
    </location>
</feature>
<proteinExistence type="inferred from homology"/>
<dbReference type="GO" id="GO:0004806">
    <property type="term" value="F:triacylglycerol lipase activity"/>
    <property type="evidence" value="ECO:0007669"/>
    <property type="project" value="TreeGrafter"/>
</dbReference>
<dbReference type="EMBL" id="PZPL01000002">
    <property type="protein sequence ID" value="PTL71190.1"/>
    <property type="molecule type" value="Genomic_DNA"/>
</dbReference>
<dbReference type="InterPro" id="IPR013094">
    <property type="entry name" value="AB_hydrolase_3"/>
</dbReference>
<evidence type="ECO:0000259" key="3">
    <source>
        <dbReference type="Pfam" id="PF07859"/>
    </source>
</evidence>
<evidence type="ECO:0000313" key="5">
    <source>
        <dbReference type="Proteomes" id="UP000241085"/>
    </source>
</evidence>
<dbReference type="Proteomes" id="UP000241085">
    <property type="component" value="Unassembled WGS sequence"/>
</dbReference>
<keyword evidence="2" id="KW-0378">Hydrolase</keyword>
<dbReference type="AlphaFoldDB" id="A0A2T4UNT6"/>
<gene>
    <name evidence="4" type="ORF">C1I63_18250</name>
</gene>
<dbReference type="InterPro" id="IPR050300">
    <property type="entry name" value="GDXG_lipolytic_enzyme"/>
</dbReference>
<comment type="caution">
    <text evidence="4">The sequence shown here is derived from an EMBL/GenBank/DDBJ whole genome shotgun (WGS) entry which is preliminary data.</text>
</comment>
<evidence type="ECO:0000313" key="4">
    <source>
        <dbReference type="EMBL" id="PTL71190.1"/>
    </source>
</evidence>
<evidence type="ECO:0000256" key="1">
    <source>
        <dbReference type="ARBA" id="ARBA00010515"/>
    </source>
</evidence>